<comment type="similarity">
    <text evidence="1">Belongs to the GAMAD family.</text>
</comment>
<dbReference type="STRING" id="49012.A0A0F7RV52"/>
<evidence type="ECO:0000259" key="3">
    <source>
        <dbReference type="SMART" id="SM00960"/>
    </source>
</evidence>
<dbReference type="SUPFAM" id="SSF103196">
    <property type="entry name" value="Roadblock/LC7 domain"/>
    <property type="match status" value="1"/>
</dbReference>
<evidence type="ECO:0000256" key="1">
    <source>
        <dbReference type="ARBA" id="ARBA00007191"/>
    </source>
</evidence>
<organism evidence="4 5">
    <name type="scientific">Sporisorium scitamineum</name>
    <dbReference type="NCBI Taxonomy" id="49012"/>
    <lineage>
        <taxon>Eukaryota</taxon>
        <taxon>Fungi</taxon>
        <taxon>Dikarya</taxon>
        <taxon>Basidiomycota</taxon>
        <taxon>Ustilaginomycotina</taxon>
        <taxon>Ustilaginomycetes</taxon>
        <taxon>Ustilaginales</taxon>
        <taxon>Ustilaginaceae</taxon>
        <taxon>Sporisorium</taxon>
    </lineage>
</organism>
<dbReference type="AlphaFoldDB" id="A0A0F7RV52"/>
<proteinExistence type="inferred from homology"/>
<dbReference type="InterPro" id="IPR004942">
    <property type="entry name" value="Roadblock/LAMTOR2_dom"/>
</dbReference>
<dbReference type="Gene3D" id="3.30.450.30">
    <property type="entry name" value="Dynein light chain 2a, cytoplasmic"/>
    <property type="match status" value="1"/>
</dbReference>
<feature type="domain" description="Roadblock/LAMTOR2" evidence="3">
    <location>
        <begin position="74"/>
        <end position="175"/>
    </location>
</feature>
<evidence type="ECO:0000313" key="5">
    <source>
        <dbReference type="Proteomes" id="UP000242770"/>
    </source>
</evidence>
<name>A0A0F7RV52_9BASI</name>
<accession>A0A0F7RV52</accession>
<dbReference type="SMART" id="SM00960">
    <property type="entry name" value="Robl_LC7"/>
    <property type="match status" value="1"/>
</dbReference>
<dbReference type="FunFam" id="3.30.450.30:FF:000022">
    <property type="entry name" value="Related to Dynein light chain 2B, cytoplasmic"/>
    <property type="match status" value="1"/>
</dbReference>
<feature type="region of interest" description="Disordered" evidence="2">
    <location>
        <begin position="34"/>
        <end position="71"/>
    </location>
</feature>
<protein>
    <recommendedName>
        <fullName evidence="3">Roadblock/LAMTOR2 domain-containing protein</fullName>
    </recommendedName>
</protein>
<evidence type="ECO:0000313" key="4">
    <source>
        <dbReference type="EMBL" id="CDR99228.1"/>
    </source>
</evidence>
<evidence type="ECO:0000256" key="2">
    <source>
        <dbReference type="SAM" id="MobiDB-lite"/>
    </source>
</evidence>
<dbReference type="Pfam" id="PF03259">
    <property type="entry name" value="Robl_LC7"/>
    <property type="match status" value="1"/>
</dbReference>
<sequence length="182" mass="19639">MVSIQVAGTSAMDPFWNTDLLTLSYRATQTDSEAAHVSIETPTPRPLSSSPLSPHRKSPMPPCSSSTSAPSAEIEATLTRLSSHQGVLGCLVLSRHDGLVIRSGGQMFDPSGPGAKQRAEMLKSVTRLVKSSVESLASDIRAIDETDELGFMRVRTKKYEIMITPNDKYLLVVLQDPNAAAQ</sequence>
<dbReference type="Proteomes" id="UP000242770">
    <property type="component" value="Unassembled WGS sequence"/>
</dbReference>
<dbReference type="EMBL" id="CCFA01000839">
    <property type="protein sequence ID" value="CDR99228.1"/>
    <property type="molecule type" value="Genomic_DNA"/>
</dbReference>
<keyword evidence="5" id="KW-1185">Reference proteome</keyword>
<gene>
    <name evidence="4" type="primary">SSCI16240.1</name>
</gene>
<dbReference type="PANTHER" id="PTHR10779">
    <property type="entry name" value="DYNEIN LIGHT CHAIN ROADBLOCK"/>
    <property type="match status" value="1"/>
</dbReference>
<reference evidence="5" key="1">
    <citation type="submission" date="2014-06" db="EMBL/GenBank/DDBJ databases">
        <authorList>
            <person name="Berkman P.J."/>
        </authorList>
    </citation>
    <scope>NUCLEOTIDE SEQUENCE [LARGE SCALE GENOMIC DNA]</scope>
</reference>